<feature type="binding site" evidence="8">
    <location>
        <begin position="17"/>
        <end position="19"/>
    </location>
    <ligand>
        <name>GTP</name>
        <dbReference type="ChEBI" id="CHEBI:37565"/>
    </ligand>
</feature>
<dbReference type="InterPro" id="IPR029044">
    <property type="entry name" value="Nucleotide-diphossugar_trans"/>
</dbReference>
<dbReference type="Proteomes" id="UP000582837">
    <property type="component" value="Unassembled WGS sequence"/>
</dbReference>
<evidence type="ECO:0000256" key="6">
    <source>
        <dbReference type="ARBA" id="ARBA00023134"/>
    </source>
</evidence>
<evidence type="ECO:0000256" key="8">
    <source>
        <dbReference type="HAMAP-Rule" id="MF_00316"/>
    </source>
</evidence>
<dbReference type="GO" id="GO:0005737">
    <property type="term" value="C:cytoplasm"/>
    <property type="evidence" value="ECO:0007669"/>
    <property type="project" value="UniProtKB-SubCell"/>
</dbReference>
<dbReference type="SUPFAM" id="SSF52540">
    <property type="entry name" value="P-loop containing nucleoside triphosphate hydrolases"/>
    <property type="match status" value="1"/>
</dbReference>
<comment type="similarity">
    <text evidence="8">Belongs to the MobA family.</text>
</comment>
<feature type="binding site" evidence="8">
    <location>
        <position position="29"/>
    </location>
    <ligand>
        <name>GTP</name>
        <dbReference type="ChEBI" id="CHEBI:37565"/>
    </ligand>
</feature>
<accession>A0A841GQI6</accession>
<comment type="caution">
    <text evidence="8">Lacks conserved residue(s) required for the propagation of feature annotation.</text>
</comment>
<evidence type="ECO:0000256" key="2">
    <source>
        <dbReference type="ARBA" id="ARBA00022679"/>
    </source>
</evidence>
<evidence type="ECO:0000313" key="11">
    <source>
        <dbReference type="EMBL" id="MBB6068449.1"/>
    </source>
</evidence>
<evidence type="ECO:0000313" key="12">
    <source>
        <dbReference type="Proteomes" id="UP000582837"/>
    </source>
</evidence>
<dbReference type="CDD" id="cd03116">
    <property type="entry name" value="MobB"/>
    <property type="match status" value="1"/>
</dbReference>
<dbReference type="InterPro" id="IPR013482">
    <property type="entry name" value="Molybde_CF_guanTrfase"/>
</dbReference>
<dbReference type="Pfam" id="PF03205">
    <property type="entry name" value="MobB"/>
    <property type="match status" value="1"/>
</dbReference>
<keyword evidence="12" id="KW-1185">Reference proteome</keyword>
<proteinExistence type="inferred from homology"/>
<dbReference type="PANTHER" id="PTHR19136">
    <property type="entry name" value="MOLYBDENUM COFACTOR GUANYLYLTRANSFERASE"/>
    <property type="match status" value="1"/>
</dbReference>
<dbReference type="SUPFAM" id="SSF53448">
    <property type="entry name" value="Nucleotide-diphospho-sugar transferases"/>
    <property type="match status" value="1"/>
</dbReference>
<dbReference type="GO" id="GO:0046872">
    <property type="term" value="F:metal ion binding"/>
    <property type="evidence" value="ECO:0007669"/>
    <property type="project" value="UniProtKB-KW"/>
</dbReference>
<dbReference type="InterPro" id="IPR025877">
    <property type="entry name" value="MobA-like_NTP_Trfase"/>
</dbReference>
<organism evidence="11 12">
    <name type="scientific">Longimicrobium terrae</name>
    <dbReference type="NCBI Taxonomy" id="1639882"/>
    <lineage>
        <taxon>Bacteria</taxon>
        <taxon>Pseudomonadati</taxon>
        <taxon>Gemmatimonadota</taxon>
        <taxon>Longimicrobiia</taxon>
        <taxon>Longimicrobiales</taxon>
        <taxon>Longimicrobiaceae</taxon>
        <taxon>Longimicrobium</taxon>
    </lineage>
</organism>
<dbReference type="HAMAP" id="MF_00316">
    <property type="entry name" value="MobA"/>
    <property type="match status" value="1"/>
</dbReference>
<dbReference type="InterPro" id="IPR027417">
    <property type="entry name" value="P-loop_NTPase"/>
</dbReference>
<comment type="catalytic activity">
    <reaction evidence="8">
        <text>Mo-molybdopterin + GTP + H(+) = Mo-molybdopterin guanine dinucleotide + diphosphate</text>
        <dbReference type="Rhea" id="RHEA:34243"/>
        <dbReference type="ChEBI" id="CHEBI:15378"/>
        <dbReference type="ChEBI" id="CHEBI:33019"/>
        <dbReference type="ChEBI" id="CHEBI:37565"/>
        <dbReference type="ChEBI" id="CHEBI:71302"/>
        <dbReference type="ChEBI" id="CHEBI:71310"/>
        <dbReference type="EC" id="2.7.7.77"/>
    </reaction>
</comment>
<evidence type="ECO:0000256" key="3">
    <source>
        <dbReference type="ARBA" id="ARBA00022723"/>
    </source>
</evidence>
<dbReference type="Pfam" id="PF12804">
    <property type="entry name" value="NTP_transf_3"/>
    <property type="match status" value="1"/>
</dbReference>
<dbReference type="Gene3D" id="3.40.50.300">
    <property type="entry name" value="P-loop containing nucleotide triphosphate hydrolases"/>
    <property type="match status" value="1"/>
</dbReference>
<dbReference type="NCBIfam" id="TIGR00176">
    <property type="entry name" value="mobB"/>
    <property type="match status" value="1"/>
</dbReference>
<feature type="domain" description="MobA-like NTP transferase" evidence="10">
    <location>
        <begin position="14"/>
        <end position="160"/>
    </location>
</feature>
<protein>
    <recommendedName>
        <fullName evidence="8">Probable molybdenum cofactor guanylyltransferase</fullName>
        <shortName evidence="8">MoCo guanylyltransferase</shortName>
        <ecNumber evidence="8">2.7.7.77</ecNumber>
    </recommendedName>
    <alternativeName>
        <fullName evidence="8">GTP:molybdopterin guanylyltransferase</fullName>
    </alternativeName>
    <alternativeName>
        <fullName evidence="8">Mo-MPT guanylyltransferase</fullName>
    </alternativeName>
    <alternativeName>
        <fullName evidence="8">Molybdopterin guanylyltransferase</fullName>
    </alternativeName>
    <alternativeName>
        <fullName evidence="8">Molybdopterin-guanine dinucleotide synthase</fullName>
        <shortName evidence="8">MGD synthase</shortName>
    </alternativeName>
</protein>
<keyword evidence="4 8" id="KW-0547">Nucleotide-binding</keyword>
<sequence length="391" mass="42082">MPPPAELSAPEPLGVLLAGGASRRFGSSKAFARVGGRTLAERARDTLAAALPQLVVVANEAGYEGLGLPVHPDDRAGVGPLGGLATALRLAVEAGRPGVIVIACDTPFIPEALLRALSDRARADDVDAVVPESTGRRGMEPLCAWYSVRALAAIDRMMDEDDLALHHLPERVRTARIPLHEVRAMGDPARIFFNVNTLDDLNSAEDMERAVPPAVCIVGRKNSGKTTLAVAVLAELRRRGLRVASIKHGHHDFETDQPGRDSWRHFHEGQAEATIMAGTGKIALTMRMDGDPDPRALVRDFFAGRGYDGVLVEGWKHGPFPRIEVFRRAVHDRPLHDPAQPDPLLIAIVTDTEMEAAVPVIVMDADPAGEHVRRVADQVQAVFRVGGGDGR</sequence>
<evidence type="ECO:0000256" key="4">
    <source>
        <dbReference type="ARBA" id="ARBA00022741"/>
    </source>
</evidence>
<evidence type="ECO:0000256" key="5">
    <source>
        <dbReference type="ARBA" id="ARBA00022842"/>
    </source>
</evidence>
<dbReference type="EC" id="2.7.7.77" evidence="8"/>
<dbReference type="Gene3D" id="3.90.550.10">
    <property type="entry name" value="Spore Coat Polysaccharide Biosynthesis Protein SpsA, Chain A"/>
    <property type="match status" value="1"/>
</dbReference>
<dbReference type="GO" id="GO:0005525">
    <property type="term" value="F:GTP binding"/>
    <property type="evidence" value="ECO:0007669"/>
    <property type="project" value="UniProtKB-UniRule"/>
</dbReference>
<comment type="function">
    <text evidence="8">Transfers a GMP moiety from GTP to Mo-molybdopterin (Mo-MPT) cofactor (Moco or molybdenum cofactor) to form Mo-molybdopterin guanine dinucleotide (Mo-MGD) cofactor.</text>
</comment>
<keyword evidence="6 8" id="KW-0342">GTP-binding</keyword>
<evidence type="ECO:0000256" key="7">
    <source>
        <dbReference type="ARBA" id="ARBA00023150"/>
    </source>
</evidence>
<dbReference type="InterPro" id="IPR004435">
    <property type="entry name" value="MobB_dom"/>
</dbReference>
<comment type="caution">
    <text evidence="11">The sequence shown here is derived from an EMBL/GenBank/DDBJ whole genome shotgun (WGS) entry which is preliminary data.</text>
</comment>
<evidence type="ECO:0000259" key="10">
    <source>
        <dbReference type="Pfam" id="PF12804"/>
    </source>
</evidence>
<name>A0A841GQI6_9BACT</name>
<comment type="subcellular location">
    <subcellularLocation>
        <location evidence="8">Cytoplasm</location>
    </subcellularLocation>
</comment>
<comment type="domain">
    <text evidence="8">The N-terminal domain determines nucleotide recognition and specific binding, while the C-terminal domain determines the specific binding to the target protein.</text>
</comment>
<dbReference type="EMBL" id="JACHIA010000001">
    <property type="protein sequence ID" value="MBB6068449.1"/>
    <property type="molecule type" value="Genomic_DNA"/>
</dbReference>
<feature type="domain" description="Molybdopterin-guanine dinucleotide biosynthesis protein B (MobB)" evidence="9">
    <location>
        <begin position="215"/>
        <end position="351"/>
    </location>
</feature>
<feature type="binding site" evidence="8">
    <location>
        <position position="105"/>
    </location>
    <ligand>
        <name>GTP</name>
        <dbReference type="ChEBI" id="CHEBI:37565"/>
    </ligand>
</feature>
<dbReference type="PANTHER" id="PTHR19136:SF81">
    <property type="entry name" value="MOLYBDENUM COFACTOR GUANYLYLTRANSFERASE"/>
    <property type="match status" value="1"/>
</dbReference>
<keyword evidence="3 8" id="KW-0479">Metal-binding</keyword>
<dbReference type="GO" id="GO:0061603">
    <property type="term" value="F:molybdenum cofactor guanylyltransferase activity"/>
    <property type="evidence" value="ECO:0007669"/>
    <property type="project" value="UniProtKB-EC"/>
</dbReference>
<evidence type="ECO:0000259" key="9">
    <source>
        <dbReference type="Pfam" id="PF03205"/>
    </source>
</evidence>
<comment type="cofactor">
    <cofactor evidence="8">
        <name>Mg(2+)</name>
        <dbReference type="ChEBI" id="CHEBI:18420"/>
    </cofactor>
</comment>
<dbReference type="RefSeq" id="WP_170039355.1">
    <property type="nucleotide sequence ID" value="NZ_JABDTL010000002.1"/>
</dbReference>
<feature type="binding site" evidence="8">
    <location>
        <position position="73"/>
    </location>
    <ligand>
        <name>GTP</name>
        <dbReference type="ChEBI" id="CHEBI:37565"/>
    </ligand>
</feature>
<feature type="binding site" evidence="8">
    <location>
        <position position="105"/>
    </location>
    <ligand>
        <name>Mg(2+)</name>
        <dbReference type="ChEBI" id="CHEBI:18420"/>
    </ligand>
</feature>
<keyword evidence="2 8" id="KW-0808">Transferase</keyword>
<dbReference type="AlphaFoldDB" id="A0A841GQI6"/>
<dbReference type="GO" id="GO:0006777">
    <property type="term" value="P:Mo-molybdopterin cofactor biosynthetic process"/>
    <property type="evidence" value="ECO:0007669"/>
    <property type="project" value="UniProtKB-KW"/>
</dbReference>
<gene>
    <name evidence="8" type="primary">mobA</name>
    <name evidence="11" type="ORF">HNQ61_000060</name>
</gene>
<keyword evidence="1 8" id="KW-0963">Cytoplasm</keyword>
<evidence type="ECO:0000256" key="1">
    <source>
        <dbReference type="ARBA" id="ARBA00022490"/>
    </source>
</evidence>
<dbReference type="CDD" id="cd02503">
    <property type="entry name" value="MobA"/>
    <property type="match status" value="1"/>
</dbReference>
<keyword evidence="5 8" id="KW-0460">Magnesium</keyword>
<reference evidence="11 12" key="1">
    <citation type="submission" date="2020-08" db="EMBL/GenBank/DDBJ databases">
        <title>Genomic Encyclopedia of Type Strains, Phase IV (KMG-IV): sequencing the most valuable type-strain genomes for metagenomic binning, comparative biology and taxonomic classification.</title>
        <authorList>
            <person name="Goeker M."/>
        </authorList>
    </citation>
    <scope>NUCLEOTIDE SEQUENCE [LARGE SCALE GENOMIC DNA]</scope>
    <source>
        <strain evidence="11 12">DSM 29007</strain>
    </source>
</reference>
<keyword evidence="7 8" id="KW-0501">Molybdenum cofactor biosynthesis</keyword>